<protein>
    <submittedName>
        <fullName evidence="1">Uncharacterized protein</fullName>
    </submittedName>
</protein>
<proteinExistence type="predicted"/>
<organism evidence="1 2">
    <name type="scientific">Burkholderia ubonensis</name>
    <dbReference type="NCBI Taxonomy" id="101571"/>
    <lineage>
        <taxon>Bacteria</taxon>
        <taxon>Pseudomonadati</taxon>
        <taxon>Pseudomonadota</taxon>
        <taxon>Betaproteobacteria</taxon>
        <taxon>Burkholderiales</taxon>
        <taxon>Burkholderiaceae</taxon>
        <taxon>Burkholderia</taxon>
        <taxon>Burkholderia cepacia complex</taxon>
    </lineage>
</organism>
<dbReference type="RefSeq" id="WP_060192367.1">
    <property type="nucleotide sequence ID" value="NZ_LPHD01000049.1"/>
</dbReference>
<dbReference type="Proteomes" id="UP000060630">
    <property type="component" value="Unassembled WGS sequence"/>
</dbReference>
<name>A0A106QDB2_9BURK</name>
<comment type="caution">
    <text evidence="1">The sequence shown here is derived from an EMBL/GenBank/DDBJ whole genome shotgun (WGS) entry which is preliminary data.</text>
</comment>
<sequence>MTLTTAFGISEEDITNVLRENAVHVANSKGLSFAALGEHLYCDWTNVELARVAKAALNGGVELDQQTNAAYGEIRAILVEQGVLKH</sequence>
<evidence type="ECO:0000313" key="1">
    <source>
        <dbReference type="EMBL" id="KWA83994.1"/>
    </source>
</evidence>
<dbReference type="AlphaFoldDB" id="A0A106QDB2"/>
<dbReference type="EMBL" id="LPHD01000049">
    <property type="protein sequence ID" value="KWA83994.1"/>
    <property type="molecule type" value="Genomic_DNA"/>
</dbReference>
<reference evidence="1 2" key="1">
    <citation type="submission" date="2015-11" db="EMBL/GenBank/DDBJ databases">
        <title>Expanding the genomic diversity of Burkholderia species for the development of highly accurate diagnostics.</title>
        <authorList>
            <person name="Sahl J."/>
            <person name="Keim P."/>
            <person name="Wagner D."/>
        </authorList>
    </citation>
    <scope>NUCLEOTIDE SEQUENCE [LARGE SCALE GENOMIC DNA]</scope>
    <source>
        <strain evidence="1 2">MSMB2087WGS</strain>
    </source>
</reference>
<accession>A0A106QDB2</accession>
<evidence type="ECO:0000313" key="2">
    <source>
        <dbReference type="Proteomes" id="UP000060630"/>
    </source>
</evidence>
<gene>
    <name evidence="1" type="ORF">WL29_21760</name>
</gene>